<organism evidence="2 3">
    <name type="scientific">Thermococcus kodakarensis (strain ATCC BAA-918 / JCM 12380 / KOD1)</name>
    <name type="common">Pyrococcus kodakaraensis (strain KOD1)</name>
    <dbReference type="NCBI Taxonomy" id="69014"/>
    <lineage>
        <taxon>Archaea</taxon>
        <taxon>Methanobacteriati</taxon>
        <taxon>Methanobacteriota</taxon>
        <taxon>Thermococci</taxon>
        <taxon>Thermococcales</taxon>
        <taxon>Thermococcaceae</taxon>
        <taxon>Thermococcus</taxon>
    </lineage>
</organism>
<dbReference type="HOGENOM" id="CLU_191936_0_0_2"/>
<evidence type="ECO:0000313" key="2">
    <source>
        <dbReference type="EMBL" id="BAD85831.1"/>
    </source>
</evidence>
<keyword evidence="1" id="KW-0812">Transmembrane</keyword>
<sequence>MDFALFMERYGYKILLVIMLSIVFGIIGIFVGAVFVTLKSYGLYVGGMILIVTAIYAFTVRRKYLQSYGDAMGKYFYDPKQGKRP</sequence>
<feature type="transmembrane region" description="Helical" evidence="1">
    <location>
        <begin position="41"/>
        <end position="59"/>
    </location>
</feature>
<accession>Q5JIU4</accession>
<feature type="transmembrane region" description="Helical" evidence="1">
    <location>
        <begin position="12"/>
        <end position="35"/>
    </location>
</feature>
<dbReference type="STRING" id="69014.TK1642"/>
<keyword evidence="1" id="KW-1133">Transmembrane helix</keyword>
<dbReference type="KEGG" id="tko:TK1642"/>
<proteinExistence type="predicted"/>
<keyword evidence="1" id="KW-0472">Membrane</keyword>
<keyword evidence="3" id="KW-1185">Reference proteome</keyword>
<dbReference type="eggNOG" id="arCOG05796">
    <property type="taxonomic scope" value="Archaea"/>
</dbReference>
<dbReference type="PATRIC" id="fig|69014.16.peg.1601"/>
<dbReference type="EMBL" id="AP006878">
    <property type="protein sequence ID" value="BAD85831.1"/>
    <property type="molecule type" value="Genomic_DNA"/>
</dbReference>
<name>Q5JIU4_THEKO</name>
<dbReference type="GeneID" id="78448170"/>
<evidence type="ECO:0000256" key="1">
    <source>
        <dbReference type="SAM" id="Phobius"/>
    </source>
</evidence>
<dbReference type="RefSeq" id="WP_011250593.1">
    <property type="nucleotide sequence ID" value="NC_006624.1"/>
</dbReference>
<protein>
    <submittedName>
        <fullName evidence="2">Hypothetical membrane protein, conserved</fullName>
    </submittedName>
</protein>
<gene>
    <name evidence="2" type="ordered locus">TK1642</name>
</gene>
<reference evidence="2 3" key="1">
    <citation type="journal article" date="2005" name="Genome Res.">
        <title>Complete genome sequence of the hyperthermophilic archaeon Thermococcus kodakaraensis KOD1 and comparison with Pyrococcus genomes.</title>
        <authorList>
            <person name="Fukui T."/>
            <person name="Atomi H."/>
            <person name="Kanai T."/>
            <person name="Matsumi R."/>
            <person name="Fujiwara S."/>
            <person name="Imanaka T."/>
        </authorList>
    </citation>
    <scope>NUCLEOTIDE SEQUENCE [LARGE SCALE GENOMIC DNA]</scope>
    <source>
        <strain evidence="3">ATCC BAA-918 / JCM 12380 / KOD1</strain>
    </source>
</reference>
<dbReference type="Proteomes" id="UP000000536">
    <property type="component" value="Chromosome"/>
</dbReference>
<dbReference type="InParanoid" id="Q5JIU4"/>
<dbReference type="AlphaFoldDB" id="Q5JIU4"/>
<evidence type="ECO:0000313" key="3">
    <source>
        <dbReference type="Proteomes" id="UP000000536"/>
    </source>
</evidence>
<dbReference type="OrthoDB" id="98755at2157"/>
<dbReference type="EnsemblBacteria" id="BAD85831">
    <property type="protein sequence ID" value="BAD85831"/>
    <property type="gene ID" value="TK1642"/>
</dbReference>